<name>A0A0K0D3R4_ANGCA</name>
<reference evidence="2" key="1">
    <citation type="submission" date="2012-09" db="EMBL/GenBank/DDBJ databases">
        <authorList>
            <person name="Martin A.A."/>
        </authorList>
    </citation>
    <scope>NUCLEOTIDE SEQUENCE</scope>
</reference>
<evidence type="ECO:0000313" key="3">
    <source>
        <dbReference type="WBParaSite" id="ACAC_0000470901-mRNA-1"/>
    </source>
</evidence>
<sequence length="74" mass="8435">MTDDGRAMDERRMNDVPTTDGRRKDDELERESAKGARVQMCTASGSMCVGAVQHEKKNTHFMSVMFRSDHFIPE</sequence>
<reference evidence="3" key="2">
    <citation type="submission" date="2017-02" db="UniProtKB">
        <authorList>
            <consortium name="WormBaseParasite"/>
        </authorList>
    </citation>
    <scope>IDENTIFICATION</scope>
</reference>
<protein>
    <submittedName>
        <fullName evidence="3">Uncharacterized protein</fullName>
    </submittedName>
</protein>
<feature type="compositionally biased region" description="Basic and acidic residues" evidence="1">
    <location>
        <begin position="1"/>
        <end position="34"/>
    </location>
</feature>
<evidence type="ECO:0000256" key="1">
    <source>
        <dbReference type="SAM" id="MobiDB-lite"/>
    </source>
</evidence>
<keyword evidence="2" id="KW-1185">Reference proteome</keyword>
<dbReference type="AlphaFoldDB" id="A0A0K0D3R4"/>
<evidence type="ECO:0000313" key="2">
    <source>
        <dbReference type="Proteomes" id="UP000035642"/>
    </source>
</evidence>
<dbReference type="Proteomes" id="UP000035642">
    <property type="component" value="Unassembled WGS sequence"/>
</dbReference>
<organism evidence="2 3">
    <name type="scientific">Angiostrongylus cantonensis</name>
    <name type="common">Rat lungworm</name>
    <dbReference type="NCBI Taxonomy" id="6313"/>
    <lineage>
        <taxon>Eukaryota</taxon>
        <taxon>Metazoa</taxon>
        <taxon>Ecdysozoa</taxon>
        <taxon>Nematoda</taxon>
        <taxon>Chromadorea</taxon>
        <taxon>Rhabditida</taxon>
        <taxon>Rhabditina</taxon>
        <taxon>Rhabditomorpha</taxon>
        <taxon>Strongyloidea</taxon>
        <taxon>Metastrongylidae</taxon>
        <taxon>Angiostrongylus</taxon>
    </lineage>
</organism>
<feature type="region of interest" description="Disordered" evidence="1">
    <location>
        <begin position="1"/>
        <end position="37"/>
    </location>
</feature>
<dbReference type="WBParaSite" id="ACAC_0000470901-mRNA-1">
    <property type="protein sequence ID" value="ACAC_0000470901-mRNA-1"/>
    <property type="gene ID" value="ACAC_0000470901"/>
</dbReference>
<accession>A0A0K0D3R4</accession>
<proteinExistence type="predicted"/>